<reference evidence="1" key="1">
    <citation type="submission" date="2021-05" db="EMBL/GenBank/DDBJ databases">
        <authorList>
            <person name="Pan Q."/>
            <person name="Jouanno E."/>
            <person name="Zahm M."/>
            <person name="Klopp C."/>
            <person name="Cabau C."/>
            <person name="Louis A."/>
            <person name="Berthelot C."/>
            <person name="Parey E."/>
            <person name="Roest Crollius H."/>
            <person name="Montfort J."/>
            <person name="Robinson-Rechavi M."/>
            <person name="Bouchez O."/>
            <person name="Lampietro C."/>
            <person name="Lopez Roques C."/>
            <person name="Donnadieu C."/>
            <person name="Postlethwait J."/>
            <person name="Bobe J."/>
            <person name="Dillon D."/>
            <person name="Chandos A."/>
            <person name="von Hippel F."/>
            <person name="Guiguen Y."/>
        </authorList>
    </citation>
    <scope>NUCLEOTIDE SEQUENCE</scope>
    <source>
        <strain evidence="1">YG-Jan2019</strain>
    </source>
</reference>
<gene>
    <name evidence="1" type="ORF">DPEC_G00015010</name>
</gene>
<comment type="caution">
    <text evidence="1">The sequence shown here is derived from an EMBL/GenBank/DDBJ whole genome shotgun (WGS) entry which is preliminary data.</text>
</comment>
<evidence type="ECO:0000313" key="2">
    <source>
        <dbReference type="Proteomes" id="UP001157502"/>
    </source>
</evidence>
<accession>A0ACC2HMA9</accession>
<keyword evidence="2" id="KW-1185">Reference proteome</keyword>
<sequence>MQSSSSIAAALNTSQPTHRVVLPPSPHTLLAAPGSRGVSGTTLWQRNKRTGYTRCCKASGLPCSQPPYS</sequence>
<organism evidence="1 2">
    <name type="scientific">Dallia pectoralis</name>
    <name type="common">Alaska blackfish</name>
    <dbReference type="NCBI Taxonomy" id="75939"/>
    <lineage>
        <taxon>Eukaryota</taxon>
        <taxon>Metazoa</taxon>
        <taxon>Chordata</taxon>
        <taxon>Craniata</taxon>
        <taxon>Vertebrata</taxon>
        <taxon>Euteleostomi</taxon>
        <taxon>Actinopterygii</taxon>
        <taxon>Neopterygii</taxon>
        <taxon>Teleostei</taxon>
        <taxon>Protacanthopterygii</taxon>
        <taxon>Esociformes</taxon>
        <taxon>Umbridae</taxon>
        <taxon>Dallia</taxon>
    </lineage>
</organism>
<dbReference type="EMBL" id="CM055728">
    <property type="protein sequence ID" value="KAJ8017174.1"/>
    <property type="molecule type" value="Genomic_DNA"/>
</dbReference>
<dbReference type="Proteomes" id="UP001157502">
    <property type="component" value="Chromosome 1"/>
</dbReference>
<name>A0ACC2HMA9_DALPE</name>
<proteinExistence type="predicted"/>
<evidence type="ECO:0000313" key="1">
    <source>
        <dbReference type="EMBL" id="KAJ8017174.1"/>
    </source>
</evidence>
<protein>
    <submittedName>
        <fullName evidence="1">Uncharacterized protein</fullName>
    </submittedName>
</protein>